<dbReference type="GO" id="GO:0003700">
    <property type="term" value="F:DNA-binding transcription factor activity"/>
    <property type="evidence" value="ECO:0007669"/>
    <property type="project" value="InterPro"/>
</dbReference>
<keyword evidence="3" id="KW-0238">DNA-binding</keyword>
<dbReference type="Proteomes" id="UP000050949">
    <property type="component" value="Unassembled WGS sequence"/>
</dbReference>
<dbReference type="PROSITE" id="PS00041">
    <property type="entry name" value="HTH_ARAC_FAMILY_1"/>
    <property type="match status" value="1"/>
</dbReference>
<keyword evidence="1" id="KW-0963">Cytoplasm</keyword>
<evidence type="ECO:0000259" key="6">
    <source>
        <dbReference type="PROSITE" id="PS01124"/>
    </source>
</evidence>
<dbReference type="GO" id="GO:0043565">
    <property type="term" value="F:sequence-specific DNA binding"/>
    <property type="evidence" value="ECO:0007669"/>
    <property type="project" value="InterPro"/>
</dbReference>
<dbReference type="Gene3D" id="2.60.120.280">
    <property type="entry name" value="Regulatory protein AraC"/>
    <property type="match status" value="1"/>
</dbReference>
<evidence type="ECO:0000256" key="5">
    <source>
        <dbReference type="ARBA" id="ARBA00023163"/>
    </source>
</evidence>
<accession>A0A0R1XA11</accession>
<dbReference type="SUPFAM" id="SSF51215">
    <property type="entry name" value="Regulatory protein AraC"/>
    <property type="match status" value="1"/>
</dbReference>
<dbReference type="PATRIC" id="fig|1122147.4.peg.2951"/>
<evidence type="ECO:0000256" key="3">
    <source>
        <dbReference type="ARBA" id="ARBA00023125"/>
    </source>
</evidence>
<dbReference type="PROSITE" id="PS01124">
    <property type="entry name" value="HTH_ARAC_FAMILY_2"/>
    <property type="match status" value="1"/>
</dbReference>
<evidence type="ECO:0000256" key="4">
    <source>
        <dbReference type="ARBA" id="ARBA00023159"/>
    </source>
</evidence>
<dbReference type="PANTHER" id="PTHR46796:SF13">
    <property type="entry name" value="HTH-TYPE TRANSCRIPTIONAL ACTIVATOR RHAS"/>
    <property type="match status" value="1"/>
</dbReference>
<reference evidence="7 8" key="1">
    <citation type="journal article" date="2015" name="Genome Announc.">
        <title>Expanding the biotechnology potential of lactobacilli through comparative genomics of 213 strains and associated genera.</title>
        <authorList>
            <person name="Sun Z."/>
            <person name="Harris H.M."/>
            <person name="McCann A."/>
            <person name="Guo C."/>
            <person name="Argimon S."/>
            <person name="Zhang W."/>
            <person name="Yang X."/>
            <person name="Jeffery I.B."/>
            <person name="Cooney J.C."/>
            <person name="Kagawa T.F."/>
            <person name="Liu W."/>
            <person name="Song Y."/>
            <person name="Salvetti E."/>
            <person name="Wrobel A."/>
            <person name="Rasinkangas P."/>
            <person name="Parkhill J."/>
            <person name="Rea M.C."/>
            <person name="O'Sullivan O."/>
            <person name="Ritari J."/>
            <person name="Douillard F.P."/>
            <person name="Paul Ross R."/>
            <person name="Yang R."/>
            <person name="Briner A.E."/>
            <person name="Felis G.E."/>
            <person name="de Vos W.M."/>
            <person name="Barrangou R."/>
            <person name="Klaenhammer T.R."/>
            <person name="Caufield P.W."/>
            <person name="Cui Y."/>
            <person name="Zhang H."/>
            <person name="O'Toole P.W."/>
        </authorList>
    </citation>
    <scope>NUCLEOTIDE SEQUENCE [LARGE SCALE GENOMIC DNA]</scope>
    <source>
        <strain evidence="7 8">DSM 16991</strain>
    </source>
</reference>
<dbReference type="InterPro" id="IPR037923">
    <property type="entry name" value="HTH-like"/>
</dbReference>
<sequence length="276" mass="31544">MLVQFYAFNNPMENPYLYLSSGGVDPTKPLHQYGPAARSGYMIHYIQAGHGTFTSNHRDYHLGPGDMFFCEPGRPVNMLADSHDPWVVYWIRFTGKLVERLAETFNLSYRAPVFNVQQAAPIRDQLLDIIAFSQEPTGDPLHYAAKLLDLIGNLRRLFPVNQSEERAPGQVLVDQGTQYMRNNFDTPISVADVADYLAIDRTYLFRLFKDNVGMSPKAYLTDYRMHAAQEMLAQTMTPIKVIARSCGYRDESQFSKAFQQRIGQSPIAYRRANKLR</sequence>
<protein>
    <submittedName>
        <fullName evidence="7">Sucrose operon repressor</fullName>
    </submittedName>
</protein>
<feature type="domain" description="HTH araC/xylS-type" evidence="6">
    <location>
        <begin position="174"/>
        <end position="272"/>
    </location>
</feature>
<comment type="caution">
    <text evidence="7">The sequence shown here is derived from an EMBL/GenBank/DDBJ whole genome shotgun (WGS) entry which is preliminary data.</text>
</comment>
<dbReference type="Pfam" id="PF02311">
    <property type="entry name" value="AraC_binding"/>
    <property type="match status" value="1"/>
</dbReference>
<dbReference type="EMBL" id="AZFW01000063">
    <property type="protein sequence ID" value="KRM26784.1"/>
    <property type="molecule type" value="Genomic_DNA"/>
</dbReference>
<gene>
    <name evidence="7" type="ORF">FC91_GL002865</name>
</gene>
<dbReference type="InterPro" id="IPR050204">
    <property type="entry name" value="AraC_XylS_family_regulators"/>
</dbReference>
<dbReference type="PRINTS" id="PR00032">
    <property type="entry name" value="HTHARAC"/>
</dbReference>
<dbReference type="SUPFAM" id="SSF46689">
    <property type="entry name" value="Homeodomain-like"/>
    <property type="match status" value="2"/>
</dbReference>
<keyword evidence="4" id="KW-0010">Activator</keyword>
<dbReference type="InterPro" id="IPR020449">
    <property type="entry name" value="Tscrpt_reg_AraC-type_HTH"/>
</dbReference>
<organism evidence="7 8">
    <name type="scientific">Schleiferilactobacillus harbinensis DSM 16991</name>
    <dbReference type="NCBI Taxonomy" id="1122147"/>
    <lineage>
        <taxon>Bacteria</taxon>
        <taxon>Bacillati</taxon>
        <taxon>Bacillota</taxon>
        <taxon>Bacilli</taxon>
        <taxon>Lactobacillales</taxon>
        <taxon>Lactobacillaceae</taxon>
        <taxon>Schleiferilactobacillus</taxon>
    </lineage>
</organism>
<name>A0A0R1XA11_9LACO</name>
<evidence type="ECO:0000313" key="7">
    <source>
        <dbReference type="EMBL" id="KRM26784.1"/>
    </source>
</evidence>
<dbReference type="CDD" id="cd06986">
    <property type="entry name" value="cupin_MmsR-like_N"/>
    <property type="match status" value="1"/>
</dbReference>
<dbReference type="InterPro" id="IPR018060">
    <property type="entry name" value="HTH_AraC"/>
</dbReference>
<dbReference type="AlphaFoldDB" id="A0A0R1XA11"/>
<dbReference type="eggNOG" id="COG2207">
    <property type="taxonomic scope" value="Bacteria"/>
</dbReference>
<dbReference type="Pfam" id="PF12833">
    <property type="entry name" value="HTH_18"/>
    <property type="match status" value="1"/>
</dbReference>
<proteinExistence type="predicted"/>
<evidence type="ECO:0000313" key="8">
    <source>
        <dbReference type="Proteomes" id="UP000050949"/>
    </source>
</evidence>
<keyword evidence="5" id="KW-0804">Transcription</keyword>
<evidence type="ECO:0000256" key="2">
    <source>
        <dbReference type="ARBA" id="ARBA00023015"/>
    </source>
</evidence>
<keyword evidence="2" id="KW-0805">Transcription regulation</keyword>
<dbReference type="InterPro" id="IPR003313">
    <property type="entry name" value="AraC-bd"/>
</dbReference>
<dbReference type="Gene3D" id="1.10.10.60">
    <property type="entry name" value="Homeodomain-like"/>
    <property type="match status" value="2"/>
</dbReference>
<evidence type="ECO:0000256" key="1">
    <source>
        <dbReference type="ARBA" id="ARBA00022490"/>
    </source>
</evidence>
<dbReference type="PANTHER" id="PTHR46796">
    <property type="entry name" value="HTH-TYPE TRANSCRIPTIONAL ACTIVATOR RHAS-RELATED"/>
    <property type="match status" value="1"/>
</dbReference>
<dbReference type="InterPro" id="IPR018062">
    <property type="entry name" value="HTH_AraC-typ_CS"/>
</dbReference>
<dbReference type="InterPro" id="IPR009057">
    <property type="entry name" value="Homeodomain-like_sf"/>
</dbReference>
<dbReference type="SMART" id="SM00342">
    <property type="entry name" value="HTH_ARAC"/>
    <property type="match status" value="1"/>
</dbReference>